<organism evidence="2 3">
    <name type="scientific">Piloderma croceum (strain F 1598)</name>
    <dbReference type="NCBI Taxonomy" id="765440"/>
    <lineage>
        <taxon>Eukaryota</taxon>
        <taxon>Fungi</taxon>
        <taxon>Dikarya</taxon>
        <taxon>Basidiomycota</taxon>
        <taxon>Agaricomycotina</taxon>
        <taxon>Agaricomycetes</taxon>
        <taxon>Agaricomycetidae</taxon>
        <taxon>Atheliales</taxon>
        <taxon>Atheliaceae</taxon>
        <taxon>Piloderma</taxon>
    </lineage>
</organism>
<dbReference type="Proteomes" id="UP000054166">
    <property type="component" value="Unassembled WGS sequence"/>
</dbReference>
<evidence type="ECO:0000313" key="2">
    <source>
        <dbReference type="EMBL" id="KIM90071.1"/>
    </source>
</evidence>
<accession>A0A0C3GHF9</accession>
<keyword evidence="3" id="KW-1185">Reference proteome</keyword>
<dbReference type="AlphaFoldDB" id="A0A0C3GHF9"/>
<feature type="compositionally biased region" description="Acidic residues" evidence="1">
    <location>
        <begin position="38"/>
        <end position="50"/>
    </location>
</feature>
<gene>
    <name evidence="2" type="ORF">PILCRDRAFT_2304</name>
</gene>
<proteinExistence type="predicted"/>
<feature type="non-terminal residue" evidence="2">
    <location>
        <position position="1"/>
    </location>
</feature>
<evidence type="ECO:0000256" key="1">
    <source>
        <dbReference type="SAM" id="MobiDB-lite"/>
    </source>
</evidence>
<name>A0A0C3GHF9_PILCF</name>
<dbReference type="EMBL" id="KN832974">
    <property type="protein sequence ID" value="KIM90071.1"/>
    <property type="molecule type" value="Genomic_DNA"/>
</dbReference>
<dbReference type="OrthoDB" id="3067694at2759"/>
<dbReference type="InParanoid" id="A0A0C3GHF9"/>
<reference evidence="2 3" key="1">
    <citation type="submission" date="2014-04" db="EMBL/GenBank/DDBJ databases">
        <authorList>
            <consortium name="DOE Joint Genome Institute"/>
            <person name="Kuo A."/>
            <person name="Tarkka M."/>
            <person name="Buscot F."/>
            <person name="Kohler A."/>
            <person name="Nagy L.G."/>
            <person name="Floudas D."/>
            <person name="Copeland A."/>
            <person name="Barry K.W."/>
            <person name="Cichocki N."/>
            <person name="Veneault-Fourrey C."/>
            <person name="LaButti K."/>
            <person name="Lindquist E.A."/>
            <person name="Lipzen A."/>
            <person name="Lundell T."/>
            <person name="Morin E."/>
            <person name="Murat C."/>
            <person name="Sun H."/>
            <person name="Tunlid A."/>
            <person name="Henrissat B."/>
            <person name="Grigoriev I.V."/>
            <person name="Hibbett D.S."/>
            <person name="Martin F."/>
            <person name="Nordberg H.P."/>
            <person name="Cantor M.N."/>
            <person name="Hua S.X."/>
        </authorList>
    </citation>
    <scope>NUCLEOTIDE SEQUENCE [LARGE SCALE GENOMIC DNA]</scope>
    <source>
        <strain evidence="2 3">F 1598</strain>
    </source>
</reference>
<protein>
    <submittedName>
        <fullName evidence="2">Uncharacterized protein</fullName>
    </submittedName>
</protein>
<dbReference type="STRING" id="765440.A0A0C3GHF9"/>
<feature type="region of interest" description="Disordered" evidence="1">
    <location>
        <begin position="1"/>
        <end position="62"/>
    </location>
</feature>
<evidence type="ECO:0000313" key="3">
    <source>
        <dbReference type="Proteomes" id="UP000054166"/>
    </source>
</evidence>
<reference evidence="3" key="2">
    <citation type="submission" date="2015-01" db="EMBL/GenBank/DDBJ databases">
        <title>Evolutionary Origins and Diversification of the Mycorrhizal Mutualists.</title>
        <authorList>
            <consortium name="DOE Joint Genome Institute"/>
            <consortium name="Mycorrhizal Genomics Consortium"/>
            <person name="Kohler A."/>
            <person name="Kuo A."/>
            <person name="Nagy L.G."/>
            <person name="Floudas D."/>
            <person name="Copeland A."/>
            <person name="Barry K.W."/>
            <person name="Cichocki N."/>
            <person name="Veneault-Fourrey C."/>
            <person name="LaButti K."/>
            <person name="Lindquist E.A."/>
            <person name="Lipzen A."/>
            <person name="Lundell T."/>
            <person name="Morin E."/>
            <person name="Murat C."/>
            <person name="Riley R."/>
            <person name="Ohm R."/>
            <person name="Sun H."/>
            <person name="Tunlid A."/>
            <person name="Henrissat B."/>
            <person name="Grigoriev I.V."/>
            <person name="Hibbett D.S."/>
            <person name="Martin F."/>
        </authorList>
    </citation>
    <scope>NUCLEOTIDE SEQUENCE [LARGE SCALE GENOMIC DNA]</scope>
    <source>
        <strain evidence="3">F 1598</strain>
    </source>
</reference>
<dbReference type="HOGENOM" id="CLU_846096_0_0_1"/>
<sequence length="390" mass="43943">QLDTQTFVADVAEENHDGSAETSSQELYEDPFAADIADLPDGDDNNEQVTEDIGRPSAVTGPSTSTVYLEDIESPGLSEPTGCEIWALFNSEDDYKKLMDPMLKSEYQSLPPLRWHNLSTWRLDNEVTGLIMWSSWRHQLHKPNMKYLSKFINFQSFDKYINPAHADPNWFSTHSPDNYLHTIKLRQRNRICLCLSPVLVVQSRLLEPYSRSFSSGSGNNMLVKSLECIFHSYEWERSSSFWCTVFGVDTMQAQLNGGTISIETKPSNPNRMVEVESSAPGLFSITASPKKKKPSMMGTGDVKIQLKHTDTIPIFDGRQTQFELDDSLERLHELLPPFEHEIPPGSLVLVAYTANSYYRAQKVGKSGQKSSSNQNLALNINWAVVLGIPK</sequence>